<evidence type="ECO:0000256" key="9">
    <source>
        <dbReference type="ARBA" id="ARBA00023136"/>
    </source>
</evidence>
<evidence type="ECO:0000256" key="7">
    <source>
        <dbReference type="ARBA" id="ARBA00022824"/>
    </source>
</evidence>
<evidence type="ECO:0000256" key="1">
    <source>
        <dbReference type="ARBA" id="ARBA00004477"/>
    </source>
</evidence>
<keyword evidence="10" id="KW-0325">Glycoprotein</keyword>
<evidence type="ECO:0000256" key="2">
    <source>
        <dbReference type="ARBA" id="ARBA00004687"/>
    </source>
</evidence>
<feature type="transmembrane region" description="Helical" evidence="11">
    <location>
        <begin position="702"/>
        <end position="723"/>
    </location>
</feature>
<sequence length="832" mass="93524">MNIVYWVLVCAGHIVSLLILQNSFLSKKSVITARSSCNDVLAGSNCWTKPLYKRAIVVLIDALRYDFINRTSEDDNLFMENTMQTLNKDPEHARLYKFIADAPTTTMQRITAMMTGSFPAFIEAGANFAAAEVEEDNLLSQMNNSAKHVVFYGDDTWTQLFPNYFSEAVPMDSFNVKDLDVVDSAVKPLLLNAQRQLLNSSLIIGHFLGVDHCGHSYGPSHPEMVRKLREMDDVVHELVTNLDDDTVLLVFGDHGMTTHGDHGGDSFLETNAALFIYSPKGFHSYFSDTVRQIDVVPTLALLLDVPIPFSSLGMVIRDFFDTVALPSIGSINVRQVIRYVDYYMQGNSEVEKAAKKTIMYYEQTSGTQTENAEFETIDELRKLLIHSMNRFDTGAVRTGTTSLLESLVLNLSLCFSYQSYDTIPFAIFHSAILLLRLTSYLGNRGGDLILNLAMYASICYRIFIAGTVVPRKLPSITFIIPLVIHLIYCFLPFSNSFIIYGADCARYFASTMAIFVGYRCVLREKKPMNYVMSTLIILIGIRLGTLNLRCREEHPECEEAFFSKHITQLSDDYTKVSRMIISGIALTFFAKRLQSGNDIVHILKRVMCIVTYFNWMFGFQQDQKFKNYGLYSAQIALLLFVVSVVLSYRHENRRNLVPRVLDLFIILLSVLGGDGILVQLIATREFLMALKEMSPKLDSITIATSLSLLSWVIFYSTGHNPVFSDIPFRAAFVFFSGESLVRSAQGLFVILHLFCGSVFTGLSVVDLQETHKSAAPIFVLVSTLQTAISCSAAIAHRKHLMMYKVFAPQFLFSAVGLIISMSVIILSRVFLK</sequence>
<dbReference type="UniPathway" id="UPA00196"/>
<dbReference type="InterPro" id="IPR039524">
    <property type="entry name" value="PIGO/GPI13"/>
</dbReference>
<evidence type="ECO:0000313" key="12">
    <source>
        <dbReference type="EMBL" id="CAD5206704.1"/>
    </source>
</evidence>
<dbReference type="OrthoDB" id="272139at2759"/>
<feature type="transmembrane region" description="Helical" evidence="11">
    <location>
        <begin position="660"/>
        <end position="682"/>
    </location>
</feature>
<dbReference type="Pfam" id="PF01663">
    <property type="entry name" value="Phosphodiest"/>
    <property type="match status" value="1"/>
</dbReference>
<name>A0A811JTV1_9BILA</name>
<feature type="transmembrane region" description="Helical" evidence="11">
    <location>
        <begin position="476"/>
        <end position="499"/>
    </location>
</feature>
<organism evidence="12 13">
    <name type="scientific">Bursaphelenchus okinawaensis</name>
    <dbReference type="NCBI Taxonomy" id="465554"/>
    <lineage>
        <taxon>Eukaryota</taxon>
        <taxon>Metazoa</taxon>
        <taxon>Ecdysozoa</taxon>
        <taxon>Nematoda</taxon>
        <taxon>Chromadorea</taxon>
        <taxon>Rhabditida</taxon>
        <taxon>Tylenchina</taxon>
        <taxon>Tylenchomorpha</taxon>
        <taxon>Aphelenchoidea</taxon>
        <taxon>Aphelenchoididae</taxon>
        <taxon>Bursaphelenchus</taxon>
    </lineage>
</organism>
<evidence type="ECO:0008006" key="14">
    <source>
        <dbReference type="Google" id="ProtNLM"/>
    </source>
</evidence>
<dbReference type="Proteomes" id="UP000614601">
    <property type="component" value="Unassembled WGS sequence"/>
</dbReference>
<dbReference type="GO" id="GO:0005789">
    <property type="term" value="C:endoplasmic reticulum membrane"/>
    <property type="evidence" value="ECO:0007669"/>
    <property type="project" value="UniProtKB-SubCell"/>
</dbReference>
<evidence type="ECO:0000256" key="4">
    <source>
        <dbReference type="ARBA" id="ARBA00022502"/>
    </source>
</evidence>
<keyword evidence="5" id="KW-0808">Transferase</keyword>
<keyword evidence="9 11" id="KW-0472">Membrane</keyword>
<feature type="transmembrane region" description="Helical" evidence="11">
    <location>
        <begin position="448"/>
        <end position="469"/>
    </location>
</feature>
<dbReference type="InterPro" id="IPR017850">
    <property type="entry name" value="Alkaline_phosphatase_core_sf"/>
</dbReference>
<feature type="transmembrane region" description="Helical" evidence="11">
    <location>
        <begin position="6"/>
        <end position="25"/>
    </location>
</feature>
<dbReference type="InterPro" id="IPR002591">
    <property type="entry name" value="Phosphodiest/P_Trfase"/>
</dbReference>
<dbReference type="GO" id="GO:0006506">
    <property type="term" value="P:GPI anchor biosynthetic process"/>
    <property type="evidence" value="ECO:0007669"/>
    <property type="project" value="UniProtKB-UniPathway"/>
</dbReference>
<proteinExistence type="inferred from homology"/>
<dbReference type="EMBL" id="CAJFDH010000001">
    <property type="protein sequence ID" value="CAD5206704.1"/>
    <property type="molecule type" value="Genomic_DNA"/>
</dbReference>
<evidence type="ECO:0000256" key="6">
    <source>
        <dbReference type="ARBA" id="ARBA00022692"/>
    </source>
</evidence>
<dbReference type="EMBL" id="CAJFCW020000001">
    <property type="protein sequence ID" value="CAG9082843.1"/>
    <property type="molecule type" value="Genomic_DNA"/>
</dbReference>
<dbReference type="GO" id="GO:0051377">
    <property type="term" value="F:mannose-ethanolamine phosphotransferase activity"/>
    <property type="evidence" value="ECO:0007669"/>
    <property type="project" value="InterPro"/>
</dbReference>
<evidence type="ECO:0000313" key="13">
    <source>
        <dbReference type="Proteomes" id="UP000614601"/>
    </source>
</evidence>
<dbReference type="SUPFAM" id="SSF53649">
    <property type="entry name" value="Alkaline phosphatase-like"/>
    <property type="match status" value="1"/>
</dbReference>
<feature type="transmembrane region" description="Helical" evidence="11">
    <location>
        <begin position="602"/>
        <end position="619"/>
    </location>
</feature>
<dbReference type="Gene3D" id="3.40.720.10">
    <property type="entry name" value="Alkaline Phosphatase, subunit A"/>
    <property type="match status" value="1"/>
</dbReference>
<keyword evidence="7" id="KW-0256">Endoplasmic reticulum</keyword>
<comment type="caution">
    <text evidence="12">The sequence shown here is derived from an EMBL/GenBank/DDBJ whole genome shotgun (WGS) entry which is preliminary data.</text>
</comment>
<evidence type="ECO:0000256" key="11">
    <source>
        <dbReference type="SAM" id="Phobius"/>
    </source>
</evidence>
<dbReference type="PANTHER" id="PTHR23071:SF1">
    <property type="entry name" value="GPI ETHANOLAMINE PHOSPHATE TRANSFERASE 3"/>
    <property type="match status" value="1"/>
</dbReference>
<dbReference type="AlphaFoldDB" id="A0A811JTV1"/>
<feature type="transmembrane region" description="Helical" evidence="11">
    <location>
        <begin position="777"/>
        <end position="795"/>
    </location>
</feature>
<comment type="pathway">
    <text evidence="2">Glycolipid biosynthesis; glycosylphosphatidylinositol-anchor biosynthesis.</text>
</comment>
<feature type="transmembrane region" description="Helical" evidence="11">
    <location>
        <begin position="807"/>
        <end position="831"/>
    </location>
</feature>
<keyword evidence="6 11" id="KW-0812">Transmembrane</keyword>
<reference evidence="12" key="1">
    <citation type="submission" date="2020-09" db="EMBL/GenBank/DDBJ databases">
        <authorList>
            <person name="Kikuchi T."/>
        </authorList>
    </citation>
    <scope>NUCLEOTIDE SEQUENCE</scope>
    <source>
        <strain evidence="12">SH1</strain>
    </source>
</reference>
<evidence type="ECO:0000256" key="5">
    <source>
        <dbReference type="ARBA" id="ARBA00022679"/>
    </source>
</evidence>
<keyword evidence="4" id="KW-0337">GPI-anchor biosynthesis</keyword>
<gene>
    <name evidence="12" type="ORF">BOKJ2_LOCUS1388</name>
</gene>
<comment type="similarity">
    <text evidence="3">Belongs to the PIGG/PIGN/PIGO family. PIGO subfamily.</text>
</comment>
<dbReference type="CDD" id="cd16023">
    <property type="entry name" value="GPI_EPT_3"/>
    <property type="match status" value="1"/>
</dbReference>
<comment type="subcellular location">
    <subcellularLocation>
        <location evidence="1">Endoplasmic reticulum membrane</location>
        <topology evidence="1">Multi-pass membrane protein</topology>
    </subcellularLocation>
</comment>
<dbReference type="Proteomes" id="UP000783686">
    <property type="component" value="Unassembled WGS sequence"/>
</dbReference>
<accession>A0A811JTV1</accession>
<protein>
    <recommendedName>
        <fullName evidence="14">GPI ethanolamine phosphate transferase 3</fullName>
    </recommendedName>
</protein>
<feature type="transmembrane region" description="Helical" evidence="11">
    <location>
        <begin position="631"/>
        <end position="648"/>
    </location>
</feature>
<evidence type="ECO:0000256" key="8">
    <source>
        <dbReference type="ARBA" id="ARBA00022989"/>
    </source>
</evidence>
<keyword evidence="13" id="KW-1185">Reference proteome</keyword>
<evidence type="ECO:0000256" key="10">
    <source>
        <dbReference type="ARBA" id="ARBA00023180"/>
    </source>
</evidence>
<evidence type="ECO:0000256" key="3">
    <source>
        <dbReference type="ARBA" id="ARBA00008695"/>
    </source>
</evidence>
<dbReference type="InterPro" id="IPR037675">
    <property type="entry name" value="PIG-O_N"/>
</dbReference>
<keyword evidence="8 11" id="KW-1133">Transmembrane helix</keyword>
<dbReference type="PANTHER" id="PTHR23071">
    <property type="entry name" value="PHOSPHATIDYLINOSITOL GLYCAN"/>
    <property type="match status" value="1"/>
</dbReference>